<dbReference type="AlphaFoldDB" id="A5B5Y2"/>
<evidence type="ECO:0000256" key="1">
    <source>
        <dbReference type="SAM" id="SignalP"/>
    </source>
</evidence>
<organism evidence="2">
    <name type="scientific">Vitis vinifera</name>
    <name type="common">Grape</name>
    <dbReference type="NCBI Taxonomy" id="29760"/>
    <lineage>
        <taxon>Eukaryota</taxon>
        <taxon>Viridiplantae</taxon>
        <taxon>Streptophyta</taxon>
        <taxon>Embryophyta</taxon>
        <taxon>Tracheophyta</taxon>
        <taxon>Spermatophyta</taxon>
        <taxon>Magnoliopsida</taxon>
        <taxon>eudicotyledons</taxon>
        <taxon>Gunneridae</taxon>
        <taxon>Pentapetalae</taxon>
        <taxon>rosids</taxon>
        <taxon>Vitales</taxon>
        <taxon>Vitaceae</taxon>
        <taxon>Viteae</taxon>
        <taxon>Vitis</taxon>
    </lineage>
</organism>
<keyword evidence="1" id="KW-0732">Signal</keyword>
<feature type="chain" id="PRO_5002679644" evidence="1">
    <location>
        <begin position="17"/>
        <end position="150"/>
    </location>
</feature>
<protein>
    <submittedName>
        <fullName evidence="2">Uncharacterized protein</fullName>
    </submittedName>
</protein>
<feature type="signal peptide" evidence="1">
    <location>
        <begin position="1"/>
        <end position="16"/>
    </location>
</feature>
<evidence type="ECO:0000313" key="2">
    <source>
        <dbReference type="EMBL" id="CAN65275.1"/>
    </source>
</evidence>
<accession>A5B5Y2</accession>
<proteinExistence type="predicted"/>
<sequence>MEGLLLPVIALQVVLELSGMSSKFESEESEKQPLVNHRLQAILLGSVARKHTKASKEMPPGDPDREFRINWSIIYPSSTEFFLRPIYGDSNVKSYFSSGCAYSYTLVFQLGFGCIGKDIDNEGDVGDDGVIKEVSVRTTEVGAFGSPGDV</sequence>
<name>A5B5Y2_VITVI</name>
<dbReference type="EMBL" id="AM447752">
    <property type="protein sequence ID" value="CAN65275.1"/>
    <property type="molecule type" value="Genomic_DNA"/>
</dbReference>
<gene>
    <name evidence="2" type="ORF">VITISV_035556</name>
</gene>
<reference evidence="2" key="1">
    <citation type="journal article" date="2007" name="PLoS ONE">
        <title>The first genome sequence of an elite grapevine cultivar (Pinot noir Vitis vinifera L.): coping with a highly heterozygous genome.</title>
        <authorList>
            <person name="Velasco R."/>
            <person name="Zharkikh A."/>
            <person name="Troggio M."/>
            <person name="Cartwright D.A."/>
            <person name="Cestaro A."/>
            <person name="Pruss D."/>
            <person name="Pindo M."/>
            <person name="FitzGerald L.M."/>
            <person name="Vezzulli S."/>
            <person name="Reid J."/>
            <person name="Malacarne G."/>
            <person name="Iliev D."/>
            <person name="Coppola G."/>
            <person name="Wardell B."/>
            <person name="Micheletti D."/>
            <person name="Macalma T."/>
            <person name="Facci M."/>
            <person name="Mitchell J.T."/>
            <person name="Perazzolli M."/>
            <person name="Eldredge G."/>
            <person name="Gatto P."/>
            <person name="Oyzerski R."/>
            <person name="Moretto M."/>
            <person name="Gutin N."/>
            <person name="Stefanini M."/>
            <person name="Chen Y."/>
            <person name="Segala C."/>
            <person name="Davenport C."/>
            <person name="Dematte L."/>
            <person name="Mraz A."/>
            <person name="Battilana J."/>
            <person name="Stormo K."/>
            <person name="Costa F."/>
            <person name="Tao Q."/>
            <person name="Si-Ammour A."/>
            <person name="Harkins T."/>
            <person name="Lackey A."/>
            <person name="Perbost C."/>
            <person name="Taillon B."/>
            <person name="Stella A."/>
            <person name="Solovyev V."/>
            <person name="Fawcett J.A."/>
            <person name="Sterck L."/>
            <person name="Vandepoele K."/>
            <person name="Grando S.M."/>
            <person name="Toppo S."/>
            <person name="Moser C."/>
            <person name="Lanchbury J."/>
            <person name="Bogden R."/>
            <person name="Skolnick M."/>
            <person name="Sgaramella V."/>
            <person name="Bhatnagar S.K."/>
            <person name="Fontana P."/>
            <person name="Gutin A."/>
            <person name="Van de Peer Y."/>
            <person name="Salamini F."/>
            <person name="Viola R."/>
        </authorList>
    </citation>
    <scope>NUCLEOTIDE SEQUENCE</scope>
</reference>